<keyword evidence="4 7" id="KW-0812">Transmembrane</keyword>
<dbReference type="RefSeq" id="WP_302711647.1">
    <property type="nucleotide sequence ID" value="NZ_JAULRT010000035.1"/>
</dbReference>
<proteinExistence type="inferred from homology"/>
<keyword evidence="5 8" id="KW-1133">Transmembrane helix</keyword>
<accession>A0ABT8TBP1</accession>
<evidence type="ECO:0000256" key="8">
    <source>
        <dbReference type="SAM" id="Phobius"/>
    </source>
</evidence>
<name>A0ABT8TBP1_9GAMM</name>
<keyword evidence="10" id="KW-1185">Reference proteome</keyword>
<gene>
    <name evidence="9" type="ORF">QWI16_04965</name>
</gene>
<comment type="subcellular location">
    <subcellularLocation>
        <location evidence="1">Cell membrane</location>
        <topology evidence="1">Single-pass membrane protein</topology>
    </subcellularLocation>
    <subcellularLocation>
        <location evidence="7">Cell membrane</location>
        <topology evidence="7">Single-pass type II membrane protein</topology>
    </subcellularLocation>
</comment>
<evidence type="ECO:0000256" key="2">
    <source>
        <dbReference type="ARBA" id="ARBA00005811"/>
    </source>
</evidence>
<organism evidence="9 10">
    <name type="scientific">Gilvimarinus algae</name>
    <dbReference type="NCBI Taxonomy" id="3058037"/>
    <lineage>
        <taxon>Bacteria</taxon>
        <taxon>Pseudomonadati</taxon>
        <taxon>Pseudomonadota</taxon>
        <taxon>Gammaproteobacteria</taxon>
        <taxon>Cellvibrionales</taxon>
        <taxon>Cellvibrionaceae</taxon>
        <taxon>Gilvimarinus</taxon>
    </lineage>
</organism>
<dbReference type="Pfam" id="PF02472">
    <property type="entry name" value="ExbD"/>
    <property type="match status" value="1"/>
</dbReference>
<evidence type="ECO:0000256" key="7">
    <source>
        <dbReference type="RuleBase" id="RU003879"/>
    </source>
</evidence>
<evidence type="ECO:0000256" key="5">
    <source>
        <dbReference type="ARBA" id="ARBA00022989"/>
    </source>
</evidence>
<sequence length="200" mass="21914">MRFRRRRHNEEAELNITSFMNLMIVLVPVLLLSMVFSRITVLELNLPDSASSASAEDAEDMDFLEVVIYPDYLGINHPAGNRAFSVCPHTDGDNAGQHHYGQLTEALQQIKLRLEDEYQIEKNDIVLLAQPDTDYQTIVSTMDAVRSFKAVVAANLVDASLFPEISLGDAPVNDPLIDQVPCDNGAANGAEAGSDTRGAP</sequence>
<evidence type="ECO:0000256" key="6">
    <source>
        <dbReference type="ARBA" id="ARBA00023136"/>
    </source>
</evidence>
<dbReference type="EMBL" id="JAULRT010000035">
    <property type="protein sequence ID" value="MDO3381514.1"/>
    <property type="molecule type" value="Genomic_DNA"/>
</dbReference>
<comment type="similarity">
    <text evidence="2 7">Belongs to the ExbD/TolR family.</text>
</comment>
<keyword evidence="7" id="KW-0653">Protein transport</keyword>
<evidence type="ECO:0000313" key="9">
    <source>
        <dbReference type="EMBL" id="MDO3381514.1"/>
    </source>
</evidence>
<comment type="caution">
    <text evidence="9">The sequence shown here is derived from an EMBL/GenBank/DDBJ whole genome shotgun (WGS) entry which is preliminary data.</text>
</comment>
<evidence type="ECO:0000256" key="1">
    <source>
        <dbReference type="ARBA" id="ARBA00004162"/>
    </source>
</evidence>
<dbReference type="Proteomes" id="UP001168380">
    <property type="component" value="Unassembled WGS sequence"/>
</dbReference>
<protein>
    <submittedName>
        <fullName evidence="9">Biopolymer transporter ExbD</fullName>
    </submittedName>
</protein>
<reference evidence="9" key="1">
    <citation type="submission" date="2023-07" db="EMBL/GenBank/DDBJ databases">
        <title>Gilvimarinus algae sp. nov., isolated from the surface of Kelp.</title>
        <authorList>
            <person name="Sun Y.Y."/>
            <person name="Gong Y."/>
            <person name="Du Z.J."/>
        </authorList>
    </citation>
    <scope>NUCLEOTIDE SEQUENCE</scope>
    <source>
        <strain evidence="9">SDUM040014</strain>
    </source>
</reference>
<keyword evidence="7" id="KW-0813">Transport</keyword>
<feature type="transmembrane region" description="Helical" evidence="8">
    <location>
        <begin position="12"/>
        <end position="36"/>
    </location>
</feature>
<keyword evidence="6 8" id="KW-0472">Membrane</keyword>
<dbReference type="InterPro" id="IPR003400">
    <property type="entry name" value="ExbD"/>
</dbReference>
<keyword evidence="3" id="KW-1003">Cell membrane</keyword>
<evidence type="ECO:0000256" key="3">
    <source>
        <dbReference type="ARBA" id="ARBA00022475"/>
    </source>
</evidence>
<evidence type="ECO:0000313" key="10">
    <source>
        <dbReference type="Proteomes" id="UP001168380"/>
    </source>
</evidence>
<evidence type="ECO:0000256" key="4">
    <source>
        <dbReference type="ARBA" id="ARBA00022692"/>
    </source>
</evidence>